<organism evidence="6 7">
    <name type="scientific">Sesamum angolense</name>
    <dbReference type="NCBI Taxonomy" id="2727404"/>
    <lineage>
        <taxon>Eukaryota</taxon>
        <taxon>Viridiplantae</taxon>
        <taxon>Streptophyta</taxon>
        <taxon>Embryophyta</taxon>
        <taxon>Tracheophyta</taxon>
        <taxon>Spermatophyta</taxon>
        <taxon>Magnoliopsida</taxon>
        <taxon>eudicotyledons</taxon>
        <taxon>Gunneridae</taxon>
        <taxon>Pentapetalae</taxon>
        <taxon>asterids</taxon>
        <taxon>lamiids</taxon>
        <taxon>Lamiales</taxon>
        <taxon>Pedaliaceae</taxon>
        <taxon>Sesamum</taxon>
    </lineage>
</organism>
<dbReference type="GO" id="GO:0016925">
    <property type="term" value="P:protein sumoylation"/>
    <property type="evidence" value="ECO:0007669"/>
    <property type="project" value="TreeGrafter"/>
</dbReference>
<dbReference type="Proteomes" id="UP001289374">
    <property type="component" value="Unassembled WGS sequence"/>
</dbReference>
<evidence type="ECO:0000256" key="2">
    <source>
        <dbReference type="ARBA" id="ARBA00022771"/>
    </source>
</evidence>
<keyword evidence="6" id="KW-0436">Ligase</keyword>
<evidence type="ECO:0000259" key="5">
    <source>
        <dbReference type="PROSITE" id="PS50800"/>
    </source>
</evidence>
<protein>
    <submittedName>
        <fullName evidence="6">E3 SUMO-protein ligase SIZ1</fullName>
    </submittedName>
</protein>
<dbReference type="PANTHER" id="PTHR10782:SF102">
    <property type="entry name" value="E3 SUMO-PROTEIN LIGASE SIZ1"/>
    <property type="match status" value="1"/>
</dbReference>
<dbReference type="GO" id="GO:0016874">
    <property type="term" value="F:ligase activity"/>
    <property type="evidence" value="ECO:0007669"/>
    <property type="project" value="UniProtKB-KW"/>
</dbReference>
<dbReference type="Gene3D" id="1.10.720.30">
    <property type="entry name" value="SAP domain"/>
    <property type="match status" value="1"/>
</dbReference>
<dbReference type="GO" id="GO:0000785">
    <property type="term" value="C:chromatin"/>
    <property type="evidence" value="ECO:0007669"/>
    <property type="project" value="TreeGrafter"/>
</dbReference>
<dbReference type="GO" id="GO:0061665">
    <property type="term" value="F:SUMO ligase activity"/>
    <property type="evidence" value="ECO:0007669"/>
    <property type="project" value="TreeGrafter"/>
</dbReference>
<dbReference type="PANTHER" id="PTHR10782">
    <property type="entry name" value="ZINC FINGER MIZ DOMAIN-CONTAINING PROTEIN"/>
    <property type="match status" value="1"/>
</dbReference>
<evidence type="ECO:0000256" key="4">
    <source>
        <dbReference type="SAM" id="Phobius"/>
    </source>
</evidence>
<reference evidence="6" key="2">
    <citation type="journal article" date="2024" name="Plant">
        <title>Genomic evolution and insights into agronomic trait innovations of Sesamum species.</title>
        <authorList>
            <person name="Miao H."/>
            <person name="Wang L."/>
            <person name="Qu L."/>
            <person name="Liu H."/>
            <person name="Sun Y."/>
            <person name="Le M."/>
            <person name="Wang Q."/>
            <person name="Wei S."/>
            <person name="Zheng Y."/>
            <person name="Lin W."/>
            <person name="Duan Y."/>
            <person name="Cao H."/>
            <person name="Xiong S."/>
            <person name="Wang X."/>
            <person name="Wei L."/>
            <person name="Li C."/>
            <person name="Ma Q."/>
            <person name="Ju M."/>
            <person name="Zhao R."/>
            <person name="Li G."/>
            <person name="Mu C."/>
            <person name="Tian Q."/>
            <person name="Mei H."/>
            <person name="Zhang T."/>
            <person name="Gao T."/>
            <person name="Zhang H."/>
        </authorList>
    </citation>
    <scope>NUCLEOTIDE SEQUENCE</scope>
    <source>
        <strain evidence="6">K16</strain>
    </source>
</reference>
<sequence length="428" mass="48258">MITIPLCHPALRPSTIAICSISSCSCTFSLFLDIREQLHLPMQPGSRSSQSPSTTPLPLSPLLLSACICWCCYDNLLMSWLLTFYLVIVSLPSLLVVASFLTTYPAMDWRPEVLICYGCNAGPPLELVEGAEMKNTREHEQLTASTHEGEAVNYDCVQRVFYETWCFGGIRPSRIIDLMVEYDNIKVCMVETSYDTCHGLLAVIFNHPPTGLVMDKLAYFRIKELKDVLTQLGLSKQGKKQDLVDRILAILSDERGLWAKKNAVGKEDVAKLVVMTLTADLASKSQAVSDSSTIRPKEETEDRHQMEKIRCLCGSTLPTDSMIKCEDPRCNVWQHMACVLIPEKPTEVPCLKIVLKFDYHLLAVTLAPAAQILVRALRKRFHLQERTGILSKQEYDVQAWCMLLNDKVPFRMQWPQYADLQVNGITSH</sequence>
<keyword evidence="1" id="KW-0479">Metal-binding</keyword>
<gene>
    <name evidence="6" type="ORF">Sango_0473500</name>
</gene>
<accession>A0AAE1XBX2</accession>
<proteinExistence type="predicted"/>
<dbReference type="InterPro" id="IPR003034">
    <property type="entry name" value="SAP_dom"/>
</dbReference>
<dbReference type="SUPFAM" id="SSF68906">
    <property type="entry name" value="SAP domain"/>
    <property type="match status" value="1"/>
</dbReference>
<evidence type="ECO:0000256" key="3">
    <source>
        <dbReference type="ARBA" id="ARBA00022833"/>
    </source>
</evidence>
<dbReference type="SMART" id="SM00513">
    <property type="entry name" value="SAP"/>
    <property type="match status" value="1"/>
</dbReference>
<dbReference type="InterPro" id="IPR036361">
    <property type="entry name" value="SAP_dom_sf"/>
</dbReference>
<dbReference type="AlphaFoldDB" id="A0AAE1XBX2"/>
<evidence type="ECO:0000313" key="7">
    <source>
        <dbReference type="Proteomes" id="UP001289374"/>
    </source>
</evidence>
<keyword evidence="4" id="KW-0812">Transmembrane</keyword>
<dbReference type="Pfam" id="PF02037">
    <property type="entry name" value="SAP"/>
    <property type="match status" value="1"/>
</dbReference>
<keyword evidence="4" id="KW-1133">Transmembrane helix</keyword>
<dbReference type="InterPro" id="IPR011011">
    <property type="entry name" value="Znf_FYVE_PHD"/>
</dbReference>
<evidence type="ECO:0000256" key="1">
    <source>
        <dbReference type="ARBA" id="ARBA00022723"/>
    </source>
</evidence>
<dbReference type="GO" id="GO:0008270">
    <property type="term" value="F:zinc ion binding"/>
    <property type="evidence" value="ECO:0007669"/>
    <property type="project" value="UniProtKB-KW"/>
</dbReference>
<keyword evidence="3" id="KW-0862">Zinc</keyword>
<feature type="transmembrane region" description="Helical" evidence="4">
    <location>
        <begin position="82"/>
        <end position="101"/>
    </location>
</feature>
<keyword evidence="4" id="KW-0472">Membrane</keyword>
<name>A0AAE1XBX2_9LAMI</name>
<comment type="caution">
    <text evidence="6">The sequence shown here is derived from an EMBL/GenBank/DDBJ whole genome shotgun (WGS) entry which is preliminary data.</text>
</comment>
<reference evidence="6" key="1">
    <citation type="submission" date="2020-06" db="EMBL/GenBank/DDBJ databases">
        <authorList>
            <person name="Li T."/>
            <person name="Hu X."/>
            <person name="Zhang T."/>
            <person name="Song X."/>
            <person name="Zhang H."/>
            <person name="Dai N."/>
            <person name="Sheng W."/>
            <person name="Hou X."/>
            <person name="Wei L."/>
        </authorList>
    </citation>
    <scope>NUCLEOTIDE SEQUENCE</scope>
    <source>
        <strain evidence="6">K16</strain>
        <tissue evidence="6">Leaf</tissue>
    </source>
</reference>
<keyword evidence="2" id="KW-0863">Zinc-finger</keyword>
<dbReference type="Gene3D" id="3.30.40.10">
    <property type="entry name" value="Zinc/RING finger domain, C3HC4 (zinc finger)"/>
    <property type="match status" value="1"/>
</dbReference>
<feature type="transmembrane region" description="Helical" evidence="4">
    <location>
        <begin position="15"/>
        <end position="34"/>
    </location>
</feature>
<dbReference type="EMBL" id="JACGWL010000002">
    <property type="protein sequence ID" value="KAK4408925.1"/>
    <property type="molecule type" value="Genomic_DNA"/>
</dbReference>
<dbReference type="PROSITE" id="PS50800">
    <property type="entry name" value="SAP"/>
    <property type="match status" value="1"/>
</dbReference>
<dbReference type="InterPro" id="IPR013083">
    <property type="entry name" value="Znf_RING/FYVE/PHD"/>
</dbReference>
<dbReference type="SUPFAM" id="SSF57903">
    <property type="entry name" value="FYVE/PHD zinc finger"/>
    <property type="match status" value="1"/>
</dbReference>
<evidence type="ECO:0000313" key="6">
    <source>
        <dbReference type="EMBL" id="KAK4408925.1"/>
    </source>
</evidence>
<feature type="domain" description="SAP" evidence="5">
    <location>
        <begin position="217"/>
        <end position="251"/>
    </location>
</feature>
<keyword evidence="7" id="KW-1185">Reference proteome</keyword>